<dbReference type="HOGENOM" id="CLU_1463841_0_0_1"/>
<evidence type="ECO:0000313" key="2">
    <source>
        <dbReference type="EnsemblProtists" id="EOD19330"/>
    </source>
</evidence>
<feature type="region of interest" description="Disordered" evidence="1">
    <location>
        <begin position="131"/>
        <end position="185"/>
    </location>
</feature>
<feature type="region of interest" description="Disordered" evidence="1">
    <location>
        <begin position="21"/>
        <end position="52"/>
    </location>
</feature>
<dbReference type="RefSeq" id="XP_005771759.1">
    <property type="nucleotide sequence ID" value="XM_005771702.1"/>
</dbReference>
<dbReference type="GeneID" id="17264876"/>
<dbReference type="Proteomes" id="UP000013827">
    <property type="component" value="Unassembled WGS sequence"/>
</dbReference>
<feature type="compositionally biased region" description="Acidic residues" evidence="1">
    <location>
        <begin position="148"/>
        <end position="162"/>
    </location>
</feature>
<proteinExistence type="predicted"/>
<keyword evidence="3" id="KW-1185">Reference proteome</keyword>
<evidence type="ECO:0000313" key="3">
    <source>
        <dbReference type="Proteomes" id="UP000013827"/>
    </source>
</evidence>
<evidence type="ECO:0000256" key="1">
    <source>
        <dbReference type="SAM" id="MobiDB-lite"/>
    </source>
</evidence>
<name>A0A0D3J745_EMIH1</name>
<feature type="compositionally biased region" description="Basic and acidic residues" evidence="1">
    <location>
        <begin position="41"/>
        <end position="52"/>
    </location>
</feature>
<reference evidence="3" key="1">
    <citation type="journal article" date="2013" name="Nature">
        <title>Pan genome of the phytoplankton Emiliania underpins its global distribution.</title>
        <authorList>
            <person name="Read B.A."/>
            <person name="Kegel J."/>
            <person name="Klute M.J."/>
            <person name="Kuo A."/>
            <person name="Lefebvre S.C."/>
            <person name="Maumus F."/>
            <person name="Mayer C."/>
            <person name="Miller J."/>
            <person name="Monier A."/>
            <person name="Salamov A."/>
            <person name="Young J."/>
            <person name="Aguilar M."/>
            <person name="Claverie J.M."/>
            <person name="Frickenhaus S."/>
            <person name="Gonzalez K."/>
            <person name="Herman E.K."/>
            <person name="Lin Y.C."/>
            <person name="Napier J."/>
            <person name="Ogata H."/>
            <person name="Sarno A.F."/>
            <person name="Shmutz J."/>
            <person name="Schroeder D."/>
            <person name="de Vargas C."/>
            <person name="Verret F."/>
            <person name="von Dassow P."/>
            <person name="Valentin K."/>
            <person name="Van de Peer Y."/>
            <person name="Wheeler G."/>
            <person name="Dacks J.B."/>
            <person name="Delwiche C.F."/>
            <person name="Dyhrman S.T."/>
            <person name="Glockner G."/>
            <person name="John U."/>
            <person name="Richards T."/>
            <person name="Worden A.Z."/>
            <person name="Zhang X."/>
            <person name="Grigoriev I.V."/>
            <person name="Allen A.E."/>
            <person name="Bidle K."/>
            <person name="Borodovsky M."/>
            <person name="Bowler C."/>
            <person name="Brownlee C."/>
            <person name="Cock J.M."/>
            <person name="Elias M."/>
            <person name="Gladyshev V.N."/>
            <person name="Groth M."/>
            <person name="Guda C."/>
            <person name="Hadaegh A."/>
            <person name="Iglesias-Rodriguez M.D."/>
            <person name="Jenkins J."/>
            <person name="Jones B.M."/>
            <person name="Lawson T."/>
            <person name="Leese F."/>
            <person name="Lindquist E."/>
            <person name="Lobanov A."/>
            <person name="Lomsadze A."/>
            <person name="Malik S.B."/>
            <person name="Marsh M.E."/>
            <person name="Mackinder L."/>
            <person name="Mock T."/>
            <person name="Mueller-Roeber B."/>
            <person name="Pagarete A."/>
            <person name="Parker M."/>
            <person name="Probert I."/>
            <person name="Quesneville H."/>
            <person name="Raines C."/>
            <person name="Rensing S.A."/>
            <person name="Riano-Pachon D.M."/>
            <person name="Richier S."/>
            <person name="Rokitta S."/>
            <person name="Shiraiwa Y."/>
            <person name="Soanes D.M."/>
            <person name="van der Giezen M."/>
            <person name="Wahlund T.M."/>
            <person name="Williams B."/>
            <person name="Wilson W."/>
            <person name="Wolfe G."/>
            <person name="Wurch L.L."/>
        </authorList>
    </citation>
    <scope>NUCLEOTIDE SEQUENCE</scope>
</reference>
<protein>
    <submittedName>
        <fullName evidence="2">Uncharacterized protein</fullName>
    </submittedName>
</protein>
<dbReference type="KEGG" id="ehx:EMIHUDRAFT_242945"/>
<organism evidence="2 3">
    <name type="scientific">Emiliania huxleyi (strain CCMP1516)</name>
    <dbReference type="NCBI Taxonomy" id="280463"/>
    <lineage>
        <taxon>Eukaryota</taxon>
        <taxon>Haptista</taxon>
        <taxon>Haptophyta</taxon>
        <taxon>Prymnesiophyceae</taxon>
        <taxon>Isochrysidales</taxon>
        <taxon>Noelaerhabdaceae</taxon>
        <taxon>Emiliania</taxon>
    </lineage>
</organism>
<accession>A0A0D3J745</accession>
<dbReference type="AlphaFoldDB" id="A0A0D3J745"/>
<dbReference type="PaxDb" id="2903-EOD19330"/>
<reference evidence="2" key="2">
    <citation type="submission" date="2024-10" db="UniProtKB">
        <authorList>
            <consortium name="EnsemblProtists"/>
        </authorList>
    </citation>
    <scope>IDENTIFICATION</scope>
</reference>
<sequence>MSFSLAACAASCAALLHRPQPSCTAIGRSPTPRMQGAAGAPRDRGAERKTAAEDERDLTWFYASDDSQKVFSDYEWDPDFPGTFKPGLKRENYDFDEVVEMWKDRPNENTLHLPLKPPERILDWLARKGLLSEPEQEGEEGARAESGLLDEEFDLDEADEEGGGMGDAPLIDQKELGGATMSDFL</sequence>
<dbReference type="EnsemblProtists" id="EOD19330">
    <property type="protein sequence ID" value="EOD19330"/>
    <property type="gene ID" value="EMIHUDRAFT_242945"/>
</dbReference>